<evidence type="ECO:0000256" key="2">
    <source>
        <dbReference type="ARBA" id="ARBA00022723"/>
    </source>
</evidence>
<comment type="subcellular location">
    <subcellularLocation>
        <location evidence="1">Nucleus</location>
    </subcellularLocation>
</comment>
<keyword evidence="6" id="KW-0238">DNA-binding</keyword>
<evidence type="ECO:0000256" key="5">
    <source>
        <dbReference type="ARBA" id="ARBA00023015"/>
    </source>
</evidence>
<keyword evidence="7" id="KW-0804">Transcription</keyword>
<dbReference type="Pfam" id="PF25813">
    <property type="entry name" value="zf_VAL1_N"/>
    <property type="match status" value="1"/>
</dbReference>
<evidence type="ECO:0000256" key="1">
    <source>
        <dbReference type="ARBA" id="ARBA00004123"/>
    </source>
</evidence>
<name>A0AAP0WWT3_LIQFO</name>
<keyword evidence="3" id="KW-0863">Zinc-finger</keyword>
<dbReference type="GO" id="GO:0005634">
    <property type="term" value="C:nucleus"/>
    <property type="evidence" value="ECO:0007669"/>
    <property type="project" value="UniProtKB-SubCell"/>
</dbReference>
<keyword evidence="2" id="KW-0479">Metal-binding</keyword>
<evidence type="ECO:0000313" key="13">
    <source>
        <dbReference type="Proteomes" id="UP001415857"/>
    </source>
</evidence>
<feature type="compositionally biased region" description="Polar residues" evidence="9">
    <location>
        <begin position="505"/>
        <end position="516"/>
    </location>
</feature>
<evidence type="ECO:0000256" key="3">
    <source>
        <dbReference type="ARBA" id="ARBA00022771"/>
    </source>
</evidence>
<dbReference type="InterPro" id="IPR057743">
    <property type="entry name" value="Zfn_VAL1-3_N"/>
</dbReference>
<feature type="region of interest" description="Disordered" evidence="9">
    <location>
        <begin position="500"/>
        <end position="526"/>
    </location>
</feature>
<dbReference type="InterPro" id="IPR011124">
    <property type="entry name" value="Znf_CW"/>
</dbReference>
<dbReference type="PANTHER" id="PTHR46245:SF3">
    <property type="entry name" value="B3 DOMAIN-CONTAINING TRANSCRIPTION REPRESSOR VAL1"/>
    <property type="match status" value="1"/>
</dbReference>
<evidence type="ECO:0000259" key="11">
    <source>
        <dbReference type="PROSITE" id="PS51050"/>
    </source>
</evidence>
<dbReference type="SMART" id="SM01019">
    <property type="entry name" value="B3"/>
    <property type="match status" value="1"/>
</dbReference>
<evidence type="ECO:0000256" key="6">
    <source>
        <dbReference type="ARBA" id="ARBA00023125"/>
    </source>
</evidence>
<dbReference type="EMBL" id="JBBPBK010000008">
    <property type="protein sequence ID" value="KAK9279671.1"/>
    <property type="molecule type" value="Genomic_DNA"/>
</dbReference>
<dbReference type="Pfam" id="PF07496">
    <property type="entry name" value="zf-CW"/>
    <property type="match status" value="1"/>
</dbReference>
<sequence>MREVDFGGMGSKICMNAACGAATSVEWKKGWALRSGGYANLCYNCGSAYEKSVYCDTFHLEECGWRECSLCNKRLHCGCIASKSMLELLDYGGVGCTSCARSSQFHSIRRDEIANEFGVSTRENIGSLQSTLVENRIDDNSVGKGKLLQLGKMMEANESNHLPPKGDTDASSLGKIKQEVMHPTGEVGAGFLNLTQPSVGSSKIFKPDNSILMLGVKDIYESLVHPSLSISLTAPTETPNFAPPFPGGIVEGREAPSPFQQNQRSRPIFPKPLKTSPPLGSEANKGMVPQIRVARPPADGRGRNQLLPRYWPRITDQELQQLSGDLKSSIVPLFEKILSASDAGRIGRLVLPKACAEAYFPPINQSEGLPIKIQDAKGKEWTFQFRFWPNNNSRMYVLEGVTPCIQSMQLQAGDTVTFSRLDPGGNLVIGYRKASNNVDMQDAETSALPNGSLSGETSFSGAATASGYPGFVQSAKGSKDVNAPSEHLNLADEDIGWKSEKHQGKTNGDAPQQSTVMPEKKRTRNIGSKSRRLLMHSEDAMELRLTWEEAQDLLRPPPSVKPSIVTIEDHEFEEYDEPPVFGKKTIFTAGPSGGQEQWAQCDNCSKWRRLPVDVLLPPKWTCADNVWDLSRCSCSAPDEMTSKELENIFRVNKDFKRRRTTESHKLAQEHEPSGLDALASAAVLGENTGDVGETSVGATTKHPRHRPGCTCIVCIQPPSGKGRHKPTCTCNVCLTVKRRFRTLMMRKKIRQSEREAEIAQKDHIHPKDESEMNGTSGHVLLLTNHSENERSQSIGQAEVGETSTGQIDLNCHPGREDLQPEVSGVSMMSLVQAASLPLVKYLEQNGLASLVCEQQACLGSCSLPQGTGETEECLPDERCPESVVWERESKGNEGHHEPNLD</sequence>
<dbReference type="Gene3D" id="3.30.40.100">
    <property type="match status" value="1"/>
</dbReference>
<feature type="domain" description="CW-type" evidence="11">
    <location>
        <begin position="592"/>
        <end position="642"/>
    </location>
</feature>
<keyword evidence="13" id="KW-1185">Reference proteome</keyword>
<dbReference type="InterPro" id="IPR015300">
    <property type="entry name" value="DNA-bd_pseudobarrel_sf"/>
</dbReference>
<reference evidence="12 13" key="1">
    <citation type="journal article" date="2024" name="Plant J.">
        <title>Genome sequences and population genomics reveal climatic adaptation and genomic divergence between two closely related sweetgum species.</title>
        <authorList>
            <person name="Xu W.Q."/>
            <person name="Ren C.Q."/>
            <person name="Zhang X.Y."/>
            <person name="Comes H.P."/>
            <person name="Liu X.H."/>
            <person name="Li Y.G."/>
            <person name="Kettle C.J."/>
            <person name="Jalonen R."/>
            <person name="Gaisberger H."/>
            <person name="Ma Y.Z."/>
            <person name="Qiu Y.X."/>
        </authorList>
    </citation>
    <scope>NUCLEOTIDE SEQUENCE [LARGE SCALE GENOMIC DNA]</scope>
    <source>
        <strain evidence="12">Hangzhou</strain>
    </source>
</reference>
<evidence type="ECO:0000313" key="12">
    <source>
        <dbReference type="EMBL" id="KAK9279671.1"/>
    </source>
</evidence>
<dbReference type="InterPro" id="IPR003340">
    <property type="entry name" value="B3_DNA-bd"/>
</dbReference>
<organism evidence="12 13">
    <name type="scientific">Liquidambar formosana</name>
    <name type="common">Formosan gum</name>
    <dbReference type="NCBI Taxonomy" id="63359"/>
    <lineage>
        <taxon>Eukaryota</taxon>
        <taxon>Viridiplantae</taxon>
        <taxon>Streptophyta</taxon>
        <taxon>Embryophyta</taxon>
        <taxon>Tracheophyta</taxon>
        <taxon>Spermatophyta</taxon>
        <taxon>Magnoliopsida</taxon>
        <taxon>eudicotyledons</taxon>
        <taxon>Gunneridae</taxon>
        <taxon>Pentapetalae</taxon>
        <taxon>Saxifragales</taxon>
        <taxon>Altingiaceae</taxon>
        <taxon>Liquidambar</taxon>
    </lineage>
</organism>
<dbReference type="Proteomes" id="UP001415857">
    <property type="component" value="Unassembled WGS sequence"/>
</dbReference>
<evidence type="ECO:0000256" key="8">
    <source>
        <dbReference type="ARBA" id="ARBA00023242"/>
    </source>
</evidence>
<dbReference type="PROSITE" id="PS51050">
    <property type="entry name" value="ZF_CW"/>
    <property type="match status" value="1"/>
</dbReference>
<dbReference type="PANTHER" id="PTHR46245">
    <property type="entry name" value="B3 DOMAIN-CONTAINING PROTEIN OS07G0563300"/>
    <property type="match status" value="1"/>
</dbReference>
<feature type="region of interest" description="Disordered" evidence="9">
    <location>
        <begin position="257"/>
        <end position="284"/>
    </location>
</feature>
<dbReference type="PROSITE" id="PS50863">
    <property type="entry name" value="B3"/>
    <property type="match status" value="1"/>
</dbReference>
<dbReference type="Pfam" id="PF02362">
    <property type="entry name" value="B3"/>
    <property type="match status" value="1"/>
</dbReference>
<dbReference type="SUPFAM" id="SSF101936">
    <property type="entry name" value="DNA-binding pseudobarrel domain"/>
    <property type="match status" value="1"/>
</dbReference>
<evidence type="ECO:0008006" key="14">
    <source>
        <dbReference type="Google" id="ProtNLM"/>
    </source>
</evidence>
<feature type="domain" description="TF-B3" evidence="10">
    <location>
        <begin position="334"/>
        <end position="435"/>
    </location>
</feature>
<evidence type="ECO:0000256" key="4">
    <source>
        <dbReference type="ARBA" id="ARBA00022833"/>
    </source>
</evidence>
<dbReference type="GO" id="GO:0008270">
    <property type="term" value="F:zinc ion binding"/>
    <property type="evidence" value="ECO:0007669"/>
    <property type="project" value="UniProtKB-KW"/>
</dbReference>
<evidence type="ECO:0000256" key="9">
    <source>
        <dbReference type="SAM" id="MobiDB-lite"/>
    </source>
</evidence>
<dbReference type="AlphaFoldDB" id="A0AAP0WWT3"/>
<proteinExistence type="predicted"/>
<evidence type="ECO:0000259" key="10">
    <source>
        <dbReference type="PROSITE" id="PS50863"/>
    </source>
</evidence>
<gene>
    <name evidence="12" type="ORF">L1049_013351</name>
</gene>
<keyword evidence="4" id="KW-0862">Zinc</keyword>
<dbReference type="FunFam" id="2.40.330.10:FF:000006">
    <property type="entry name" value="B3 domain-containing transcription repressor VAL1"/>
    <property type="match status" value="1"/>
</dbReference>
<accession>A0AAP0WWT3</accession>
<dbReference type="GO" id="GO:0003677">
    <property type="term" value="F:DNA binding"/>
    <property type="evidence" value="ECO:0007669"/>
    <property type="project" value="UniProtKB-KW"/>
</dbReference>
<dbReference type="CDD" id="cd10017">
    <property type="entry name" value="B3_DNA"/>
    <property type="match status" value="1"/>
</dbReference>
<keyword evidence="8" id="KW-0539">Nucleus</keyword>
<comment type="caution">
    <text evidence="12">The sequence shown here is derived from an EMBL/GenBank/DDBJ whole genome shotgun (WGS) entry which is preliminary data.</text>
</comment>
<keyword evidence="5" id="KW-0805">Transcription regulation</keyword>
<dbReference type="GO" id="GO:0006355">
    <property type="term" value="P:regulation of DNA-templated transcription"/>
    <property type="evidence" value="ECO:0007669"/>
    <property type="project" value="UniProtKB-ARBA"/>
</dbReference>
<dbReference type="Gene3D" id="2.40.330.10">
    <property type="entry name" value="DNA-binding pseudobarrel domain"/>
    <property type="match status" value="1"/>
</dbReference>
<protein>
    <recommendedName>
        <fullName evidence="14">B3 domain-containing transcription repressor VAL1</fullName>
    </recommendedName>
</protein>
<evidence type="ECO:0000256" key="7">
    <source>
        <dbReference type="ARBA" id="ARBA00023163"/>
    </source>
</evidence>